<organism evidence="2 3">
    <name type="scientific">Candidatus Muproteobacteria bacterium RIFCSPLOWO2_01_FULL_60_18</name>
    <dbReference type="NCBI Taxonomy" id="1817768"/>
    <lineage>
        <taxon>Bacteria</taxon>
        <taxon>Pseudomonadati</taxon>
        <taxon>Pseudomonadota</taxon>
        <taxon>Candidatus Muproteobacteria</taxon>
    </lineage>
</organism>
<gene>
    <name evidence="2" type="ORF">A3A87_07710</name>
</gene>
<feature type="compositionally biased region" description="Polar residues" evidence="1">
    <location>
        <begin position="67"/>
        <end position="76"/>
    </location>
</feature>
<sequence>MSTNTLLVILLVWSVAGVLAAIAFGKAIQETSPDDEESLASSVGTVKCFRKNKAKPRDTSAVEPKSRQGSTKRLSV</sequence>
<evidence type="ECO:0000256" key="1">
    <source>
        <dbReference type="SAM" id="MobiDB-lite"/>
    </source>
</evidence>
<proteinExistence type="predicted"/>
<dbReference type="AlphaFoldDB" id="A0A1F6TYQ6"/>
<dbReference type="Proteomes" id="UP000179037">
    <property type="component" value="Unassembled WGS sequence"/>
</dbReference>
<reference evidence="2 3" key="1">
    <citation type="journal article" date="2016" name="Nat. Commun.">
        <title>Thousands of microbial genomes shed light on interconnected biogeochemical processes in an aquifer system.</title>
        <authorList>
            <person name="Anantharaman K."/>
            <person name="Brown C.T."/>
            <person name="Hug L.A."/>
            <person name="Sharon I."/>
            <person name="Castelle C.J."/>
            <person name="Probst A.J."/>
            <person name="Thomas B.C."/>
            <person name="Singh A."/>
            <person name="Wilkins M.J."/>
            <person name="Karaoz U."/>
            <person name="Brodie E.L."/>
            <person name="Williams K.H."/>
            <person name="Hubbard S.S."/>
            <person name="Banfield J.F."/>
        </authorList>
    </citation>
    <scope>NUCLEOTIDE SEQUENCE [LARGE SCALE GENOMIC DNA]</scope>
</reference>
<evidence type="ECO:0000313" key="2">
    <source>
        <dbReference type="EMBL" id="OGI50199.1"/>
    </source>
</evidence>
<dbReference type="EMBL" id="MFTC01000077">
    <property type="protein sequence ID" value="OGI50199.1"/>
    <property type="molecule type" value="Genomic_DNA"/>
</dbReference>
<name>A0A1F6TYQ6_9PROT</name>
<feature type="compositionally biased region" description="Basic and acidic residues" evidence="1">
    <location>
        <begin position="55"/>
        <end position="66"/>
    </location>
</feature>
<accession>A0A1F6TYQ6</accession>
<comment type="caution">
    <text evidence="2">The sequence shown here is derived from an EMBL/GenBank/DDBJ whole genome shotgun (WGS) entry which is preliminary data.</text>
</comment>
<protein>
    <submittedName>
        <fullName evidence="2">Uncharacterized protein</fullName>
    </submittedName>
</protein>
<feature type="region of interest" description="Disordered" evidence="1">
    <location>
        <begin position="53"/>
        <end position="76"/>
    </location>
</feature>
<evidence type="ECO:0000313" key="3">
    <source>
        <dbReference type="Proteomes" id="UP000179037"/>
    </source>
</evidence>